<dbReference type="GO" id="GO:0016787">
    <property type="term" value="F:hydrolase activity"/>
    <property type="evidence" value="ECO:0007669"/>
    <property type="project" value="TreeGrafter"/>
</dbReference>
<dbReference type="EMBL" id="JANAVB010038617">
    <property type="protein sequence ID" value="KAJ6800594.1"/>
    <property type="molecule type" value="Genomic_DNA"/>
</dbReference>
<evidence type="ECO:0000313" key="9">
    <source>
        <dbReference type="Proteomes" id="UP001140949"/>
    </source>
</evidence>
<keyword evidence="6" id="KW-0812">Transmembrane</keyword>
<organism evidence="8 9">
    <name type="scientific">Iris pallida</name>
    <name type="common">Sweet iris</name>
    <dbReference type="NCBI Taxonomy" id="29817"/>
    <lineage>
        <taxon>Eukaryota</taxon>
        <taxon>Viridiplantae</taxon>
        <taxon>Streptophyta</taxon>
        <taxon>Embryophyta</taxon>
        <taxon>Tracheophyta</taxon>
        <taxon>Spermatophyta</taxon>
        <taxon>Magnoliopsida</taxon>
        <taxon>Liliopsida</taxon>
        <taxon>Asparagales</taxon>
        <taxon>Iridaceae</taxon>
        <taxon>Iridoideae</taxon>
        <taxon>Irideae</taxon>
        <taxon>Iris</taxon>
    </lineage>
</organism>
<evidence type="ECO:0000256" key="1">
    <source>
        <dbReference type="ARBA" id="ARBA00004116"/>
    </source>
</evidence>
<protein>
    <submittedName>
        <fullName evidence="8">Protein STRICTOSIDINE SYNTHASE-LIKE 6-like</fullName>
    </submittedName>
</protein>
<evidence type="ECO:0000313" key="8">
    <source>
        <dbReference type="EMBL" id="KAJ6800594.1"/>
    </source>
</evidence>
<evidence type="ECO:0000256" key="4">
    <source>
        <dbReference type="ARBA" id="ARBA00022554"/>
    </source>
</evidence>
<keyword evidence="3" id="KW-0597">Phosphoprotein</keyword>
<dbReference type="PANTHER" id="PTHR10426">
    <property type="entry name" value="STRICTOSIDINE SYNTHASE-RELATED"/>
    <property type="match status" value="1"/>
</dbReference>
<gene>
    <name evidence="8" type="ORF">M6B38_200040</name>
</gene>
<dbReference type="GO" id="GO:0012505">
    <property type="term" value="C:endomembrane system"/>
    <property type="evidence" value="ECO:0007669"/>
    <property type="project" value="TreeGrafter"/>
</dbReference>
<name>A0AAX6E987_IRIPA</name>
<evidence type="ECO:0000256" key="5">
    <source>
        <dbReference type="ARBA" id="ARBA00023180"/>
    </source>
</evidence>
<dbReference type="SUPFAM" id="SSF63829">
    <property type="entry name" value="Calcium-dependent phosphotriesterase"/>
    <property type="match status" value="1"/>
</dbReference>
<keyword evidence="4" id="KW-0926">Vacuole</keyword>
<dbReference type="Gene3D" id="2.120.10.30">
    <property type="entry name" value="TolB, C-terminal domain"/>
    <property type="match status" value="1"/>
</dbReference>
<dbReference type="InterPro" id="IPR011042">
    <property type="entry name" value="6-blade_b-propeller_TolB-like"/>
</dbReference>
<feature type="transmembrane region" description="Helical" evidence="6">
    <location>
        <begin position="37"/>
        <end position="59"/>
    </location>
</feature>
<keyword evidence="6" id="KW-0472">Membrane</keyword>
<dbReference type="GO" id="GO:0005773">
    <property type="term" value="C:vacuole"/>
    <property type="evidence" value="ECO:0007669"/>
    <property type="project" value="UniProtKB-SubCell"/>
</dbReference>
<sequence>MRYPSIIHTRLHKPLPIFHYYLPPPTKPSPMAKSTTWLLLLLLATVVIPISISIVLYRLQPEGFDPVPLAGYSFGESVAVAEKRLGIAASSERIGEGLLPGPEDLAYDGESGYLYTGCADGWVRRVRVAADEPEVEDWAHVVGGRPLGIALGPNKSLLVADAFKGLLRVKEDRSVSLLTDEAEGLKFAFTDGVDVASDGTIYFTDASYKFDLHTYLLDILGGHPYGRLMSFDASTNQTLVLARDLYFPNGVSLSPDQKSLIFCETVLRKCKRYHIQGDKKGKLETFIDNLPGFPDNIRYDGEGHYWIALSVGRTMVWDMLIKYPFLRKVMVAVGKYVRIPQTERDSGVLSVTPDGKPVALYSDPDLNLVTGGLKIGKHLYYGSLVKPYISRIDLAKNVADGE</sequence>
<comment type="caution">
    <text evidence="8">The sequence shown here is derived from an EMBL/GenBank/DDBJ whole genome shotgun (WGS) entry which is preliminary data.</text>
</comment>
<reference evidence="8" key="2">
    <citation type="submission" date="2023-04" db="EMBL/GenBank/DDBJ databases">
        <authorList>
            <person name="Bruccoleri R.E."/>
            <person name="Oakeley E.J."/>
            <person name="Faust A.-M."/>
            <person name="Dessus-Babus S."/>
            <person name="Altorfer M."/>
            <person name="Burckhardt D."/>
            <person name="Oertli M."/>
            <person name="Naumann U."/>
            <person name="Petersen F."/>
            <person name="Wong J."/>
        </authorList>
    </citation>
    <scope>NUCLEOTIDE SEQUENCE</scope>
    <source>
        <strain evidence="8">GSM-AAB239-AS_SAM_17_03QT</strain>
        <tissue evidence="8">Leaf</tissue>
    </source>
</reference>
<keyword evidence="5" id="KW-0325">Glycoprotein</keyword>
<feature type="domain" description="Strictosidine synthase conserved region" evidence="7">
    <location>
        <begin position="191"/>
        <end position="277"/>
    </location>
</feature>
<evidence type="ECO:0000259" key="7">
    <source>
        <dbReference type="Pfam" id="PF03088"/>
    </source>
</evidence>
<dbReference type="AlphaFoldDB" id="A0AAX6E987"/>
<evidence type="ECO:0000256" key="2">
    <source>
        <dbReference type="ARBA" id="ARBA00009191"/>
    </source>
</evidence>
<dbReference type="PANTHER" id="PTHR10426:SF88">
    <property type="entry name" value="ADIPOCYTE PLASMA MEMBRANE-ASSOCIATED PROTEIN HEMOMUCIN-RELATED"/>
    <property type="match status" value="1"/>
</dbReference>
<dbReference type="Pfam" id="PF03088">
    <property type="entry name" value="Str_synth"/>
    <property type="match status" value="1"/>
</dbReference>
<accession>A0AAX6E987</accession>
<dbReference type="Proteomes" id="UP001140949">
    <property type="component" value="Unassembled WGS sequence"/>
</dbReference>
<dbReference type="InterPro" id="IPR018119">
    <property type="entry name" value="Strictosidine_synth_cons-reg"/>
</dbReference>
<comment type="subcellular location">
    <subcellularLocation>
        <location evidence="1">Vacuole</location>
    </subcellularLocation>
</comment>
<reference evidence="8" key="1">
    <citation type="journal article" date="2023" name="GigaByte">
        <title>Genome assembly of the bearded iris, Iris pallida Lam.</title>
        <authorList>
            <person name="Bruccoleri R.E."/>
            <person name="Oakeley E.J."/>
            <person name="Faust A.M.E."/>
            <person name="Altorfer M."/>
            <person name="Dessus-Babus S."/>
            <person name="Burckhardt D."/>
            <person name="Oertli M."/>
            <person name="Naumann U."/>
            <person name="Petersen F."/>
            <person name="Wong J."/>
        </authorList>
    </citation>
    <scope>NUCLEOTIDE SEQUENCE</scope>
    <source>
        <strain evidence="8">GSM-AAB239-AS_SAM_17_03QT</strain>
    </source>
</reference>
<keyword evidence="6" id="KW-1133">Transmembrane helix</keyword>
<evidence type="ECO:0000256" key="6">
    <source>
        <dbReference type="SAM" id="Phobius"/>
    </source>
</evidence>
<keyword evidence="9" id="KW-1185">Reference proteome</keyword>
<proteinExistence type="inferred from homology"/>
<comment type="similarity">
    <text evidence="2">Belongs to the strictosidine synthase family.</text>
</comment>
<evidence type="ECO:0000256" key="3">
    <source>
        <dbReference type="ARBA" id="ARBA00022553"/>
    </source>
</evidence>
<dbReference type="Pfam" id="PF20067">
    <property type="entry name" value="SSL_N"/>
    <property type="match status" value="1"/>
</dbReference>